<accession>A0A9X1Z2U5</accession>
<evidence type="ECO:0000313" key="7">
    <source>
        <dbReference type="EMBL" id="MCL1104616.1"/>
    </source>
</evidence>
<dbReference type="SUPFAM" id="SSF46689">
    <property type="entry name" value="Homeodomain-like"/>
    <property type="match status" value="1"/>
</dbReference>
<dbReference type="CDD" id="cd00009">
    <property type="entry name" value="AAA"/>
    <property type="match status" value="1"/>
</dbReference>
<dbReference type="Gene3D" id="1.10.10.60">
    <property type="entry name" value="Homeodomain-like"/>
    <property type="match status" value="1"/>
</dbReference>
<feature type="domain" description="Sigma-54 factor interaction" evidence="6">
    <location>
        <begin position="142"/>
        <end position="370"/>
    </location>
</feature>
<comment type="caution">
    <text evidence="7">The sequence shown here is derived from an EMBL/GenBank/DDBJ whole genome shotgun (WGS) entry which is preliminary data.</text>
</comment>
<evidence type="ECO:0000313" key="8">
    <source>
        <dbReference type="Proteomes" id="UP001139408"/>
    </source>
</evidence>
<dbReference type="PROSITE" id="PS00675">
    <property type="entry name" value="SIGMA54_INTERACT_1"/>
    <property type="match status" value="1"/>
</dbReference>
<dbReference type="InterPro" id="IPR058031">
    <property type="entry name" value="AAA_lid_NorR"/>
</dbReference>
<keyword evidence="2" id="KW-0067">ATP-binding</keyword>
<evidence type="ECO:0000256" key="2">
    <source>
        <dbReference type="ARBA" id="ARBA00022840"/>
    </source>
</evidence>
<keyword evidence="3" id="KW-0805">Transcription regulation</keyword>
<dbReference type="InterPro" id="IPR027417">
    <property type="entry name" value="P-loop_NTPase"/>
</dbReference>
<evidence type="ECO:0000256" key="4">
    <source>
        <dbReference type="ARBA" id="ARBA00023125"/>
    </source>
</evidence>
<dbReference type="InterPro" id="IPR009057">
    <property type="entry name" value="Homeodomain-like_sf"/>
</dbReference>
<reference evidence="7" key="1">
    <citation type="submission" date="2022-01" db="EMBL/GenBank/DDBJ databases">
        <title>Whole genome-based taxonomy of the Shewanellaceae.</title>
        <authorList>
            <person name="Martin-Rodriguez A.J."/>
        </authorList>
    </citation>
    <scope>NUCLEOTIDE SEQUENCE</scope>
    <source>
        <strain evidence="7">DSM 23803</strain>
    </source>
</reference>
<protein>
    <submittedName>
        <fullName evidence="7">Sigma-54 dependent transcriptional regulator</fullName>
    </submittedName>
</protein>
<dbReference type="Proteomes" id="UP001139408">
    <property type="component" value="Unassembled WGS sequence"/>
</dbReference>
<dbReference type="InterPro" id="IPR025662">
    <property type="entry name" value="Sigma_54_int_dom_ATP-bd_1"/>
</dbReference>
<dbReference type="Gene3D" id="1.10.8.60">
    <property type="match status" value="1"/>
</dbReference>
<dbReference type="SMART" id="SM00382">
    <property type="entry name" value="AAA"/>
    <property type="match status" value="1"/>
</dbReference>
<dbReference type="RefSeq" id="WP_188926749.1">
    <property type="nucleotide sequence ID" value="NZ_BMQI01000054.1"/>
</dbReference>
<keyword evidence="5" id="KW-0804">Transcription</keyword>
<dbReference type="InterPro" id="IPR025943">
    <property type="entry name" value="Sigma_54_int_dom_ATP-bd_2"/>
</dbReference>
<dbReference type="Pfam" id="PF00158">
    <property type="entry name" value="Sigma54_activat"/>
    <property type="match status" value="1"/>
</dbReference>
<dbReference type="InterPro" id="IPR025944">
    <property type="entry name" value="Sigma_54_int_dom_CS"/>
</dbReference>
<dbReference type="GO" id="GO:0006355">
    <property type="term" value="P:regulation of DNA-templated transcription"/>
    <property type="evidence" value="ECO:0007669"/>
    <property type="project" value="InterPro"/>
</dbReference>
<keyword evidence="4" id="KW-0238">DNA-binding</keyword>
<evidence type="ECO:0000256" key="3">
    <source>
        <dbReference type="ARBA" id="ARBA00023015"/>
    </source>
</evidence>
<keyword evidence="8" id="KW-1185">Reference proteome</keyword>
<gene>
    <name evidence="7" type="ORF">L2749_05005</name>
</gene>
<dbReference type="InterPro" id="IPR003593">
    <property type="entry name" value="AAA+_ATPase"/>
</dbReference>
<dbReference type="PRINTS" id="PR01590">
    <property type="entry name" value="HTHFIS"/>
</dbReference>
<dbReference type="FunFam" id="3.40.50.300:FF:000006">
    <property type="entry name" value="DNA-binding transcriptional regulator NtrC"/>
    <property type="match status" value="1"/>
</dbReference>
<evidence type="ECO:0000259" key="6">
    <source>
        <dbReference type="PROSITE" id="PS50045"/>
    </source>
</evidence>
<dbReference type="SUPFAM" id="SSF52540">
    <property type="entry name" value="P-loop containing nucleoside triphosphate hydrolases"/>
    <property type="match status" value="1"/>
</dbReference>
<keyword evidence="1" id="KW-0547">Nucleotide-binding</keyword>
<dbReference type="InterPro" id="IPR002078">
    <property type="entry name" value="Sigma_54_int"/>
</dbReference>
<dbReference type="PROSITE" id="PS00676">
    <property type="entry name" value="SIGMA54_INTERACT_2"/>
    <property type="match status" value="1"/>
</dbReference>
<evidence type="ECO:0000256" key="1">
    <source>
        <dbReference type="ARBA" id="ARBA00022741"/>
    </source>
</evidence>
<name>A0A9X1Z2U5_9GAMM</name>
<evidence type="ECO:0000256" key="5">
    <source>
        <dbReference type="ARBA" id="ARBA00023163"/>
    </source>
</evidence>
<dbReference type="GO" id="GO:0043565">
    <property type="term" value="F:sequence-specific DNA binding"/>
    <property type="evidence" value="ECO:0007669"/>
    <property type="project" value="InterPro"/>
</dbReference>
<dbReference type="PROSITE" id="PS50045">
    <property type="entry name" value="SIGMA54_INTERACT_4"/>
    <property type="match status" value="1"/>
</dbReference>
<dbReference type="PANTHER" id="PTHR32071">
    <property type="entry name" value="TRANSCRIPTIONAL REGULATORY PROTEIN"/>
    <property type="match status" value="1"/>
</dbReference>
<dbReference type="Gene3D" id="3.40.50.300">
    <property type="entry name" value="P-loop containing nucleotide triphosphate hydrolases"/>
    <property type="match status" value="1"/>
</dbReference>
<sequence length="453" mass="50581">MGRPVLFYHLRQPQTQTQLLQVSASQHFNKIASSIDQSWLTQLEDNAVDVAIIELANLSQQDYLDIANSALMSDIEFIFLSEGKPNPNLDKLMATGAGYHFRQPYDMTLIDDTLEDFAQDLISQSTKKQQPFSSELDQYGLLVGSSRAMHKLYRTTRKVAVTESNVLIIGESGAGKELVANTIHLASTRVNEPFIAINCGALSPELVDSELFGHVKGAFTGANRDHSGVFEQAEGGTLFLDEVTEMPLEHQVKLLRVLENNEYRQVGSQKIKKANVRIVAATNRDPAKAIEQGQFREDLYFRLAHFPIRVPPLRDRGDDISGLAQHFLAYRNSAEKLSKTFSDDALSLIQQQKWPGNVRELKHAIERAYILADDIIDVSHININPLEPSAEPAEDDVQIPAGMRLDELEKVAIYQALDQTAGNKNDTAKQLGISVKTLYNKLSKYQDQTSSED</sequence>
<dbReference type="Pfam" id="PF02954">
    <property type="entry name" value="HTH_8"/>
    <property type="match status" value="1"/>
</dbReference>
<dbReference type="GO" id="GO:0005524">
    <property type="term" value="F:ATP binding"/>
    <property type="evidence" value="ECO:0007669"/>
    <property type="project" value="UniProtKB-KW"/>
</dbReference>
<dbReference type="AlphaFoldDB" id="A0A9X1Z2U5"/>
<dbReference type="InterPro" id="IPR002197">
    <property type="entry name" value="HTH_Fis"/>
</dbReference>
<dbReference type="PROSITE" id="PS00688">
    <property type="entry name" value="SIGMA54_INTERACT_3"/>
    <property type="match status" value="1"/>
</dbReference>
<proteinExistence type="predicted"/>
<organism evidence="7 8">
    <name type="scientific">Shewanella algicola</name>
    <dbReference type="NCBI Taxonomy" id="640633"/>
    <lineage>
        <taxon>Bacteria</taxon>
        <taxon>Pseudomonadati</taxon>
        <taxon>Pseudomonadota</taxon>
        <taxon>Gammaproteobacteria</taxon>
        <taxon>Alteromonadales</taxon>
        <taxon>Shewanellaceae</taxon>
        <taxon>Shewanella</taxon>
    </lineage>
</organism>
<dbReference type="EMBL" id="JAKILJ010000008">
    <property type="protein sequence ID" value="MCL1104616.1"/>
    <property type="molecule type" value="Genomic_DNA"/>
</dbReference>
<dbReference type="Pfam" id="PF25601">
    <property type="entry name" value="AAA_lid_14"/>
    <property type="match status" value="1"/>
</dbReference>